<sequence>KYPSLPAIVPQASKQEAHRKLLVNTNQSLHPIPSNLEDVL</sequence>
<evidence type="ECO:0000313" key="2">
    <source>
        <dbReference type="Proteomes" id="UP000015105"/>
    </source>
</evidence>
<organism evidence="1 2">
    <name type="scientific">Aegilops tauschii subsp. strangulata</name>
    <name type="common">Goatgrass</name>
    <dbReference type="NCBI Taxonomy" id="200361"/>
    <lineage>
        <taxon>Eukaryota</taxon>
        <taxon>Viridiplantae</taxon>
        <taxon>Streptophyta</taxon>
        <taxon>Embryophyta</taxon>
        <taxon>Tracheophyta</taxon>
        <taxon>Spermatophyta</taxon>
        <taxon>Magnoliopsida</taxon>
        <taxon>Liliopsida</taxon>
        <taxon>Poales</taxon>
        <taxon>Poaceae</taxon>
        <taxon>BOP clade</taxon>
        <taxon>Pooideae</taxon>
        <taxon>Triticodae</taxon>
        <taxon>Triticeae</taxon>
        <taxon>Triticinae</taxon>
        <taxon>Aegilops</taxon>
    </lineage>
</organism>
<protein>
    <submittedName>
        <fullName evidence="1">Uncharacterized protein</fullName>
    </submittedName>
</protein>
<reference evidence="2" key="1">
    <citation type="journal article" date="2014" name="Science">
        <title>Ancient hybridizations among the ancestral genomes of bread wheat.</title>
        <authorList>
            <consortium name="International Wheat Genome Sequencing Consortium,"/>
            <person name="Marcussen T."/>
            <person name="Sandve S.R."/>
            <person name="Heier L."/>
            <person name="Spannagl M."/>
            <person name="Pfeifer M."/>
            <person name="Jakobsen K.S."/>
            <person name="Wulff B.B."/>
            <person name="Steuernagel B."/>
            <person name="Mayer K.F."/>
            <person name="Olsen O.A."/>
        </authorList>
    </citation>
    <scope>NUCLEOTIDE SEQUENCE [LARGE SCALE GENOMIC DNA]</scope>
    <source>
        <strain evidence="2">cv. AL8/78</strain>
    </source>
</reference>
<dbReference type="Proteomes" id="UP000015105">
    <property type="component" value="Chromosome 3D"/>
</dbReference>
<evidence type="ECO:0000313" key="1">
    <source>
        <dbReference type="EnsemblPlants" id="AET3Gv21240700.10"/>
    </source>
</evidence>
<reference evidence="1" key="4">
    <citation type="submission" date="2019-03" db="UniProtKB">
        <authorList>
            <consortium name="EnsemblPlants"/>
        </authorList>
    </citation>
    <scope>IDENTIFICATION</scope>
</reference>
<reference evidence="1" key="5">
    <citation type="journal article" date="2021" name="G3 (Bethesda)">
        <title>Aegilops tauschii genome assembly Aet v5.0 features greater sequence contiguity and improved annotation.</title>
        <authorList>
            <person name="Wang L."/>
            <person name="Zhu T."/>
            <person name="Rodriguez J.C."/>
            <person name="Deal K.R."/>
            <person name="Dubcovsky J."/>
            <person name="McGuire P.E."/>
            <person name="Lux T."/>
            <person name="Spannagl M."/>
            <person name="Mayer K.F.X."/>
            <person name="Baldrich P."/>
            <person name="Meyers B.C."/>
            <person name="Huo N."/>
            <person name="Gu Y.Q."/>
            <person name="Zhou H."/>
            <person name="Devos K.M."/>
            <person name="Bennetzen J.L."/>
            <person name="Unver T."/>
            <person name="Budak H."/>
            <person name="Gulick P.J."/>
            <person name="Galiba G."/>
            <person name="Kalapos B."/>
            <person name="Nelson D.R."/>
            <person name="Li P."/>
            <person name="You F.M."/>
            <person name="Luo M.C."/>
            <person name="Dvorak J."/>
        </authorList>
    </citation>
    <scope>NUCLEOTIDE SEQUENCE [LARGE SCALE GENOMIC DNA]</scope>
    <source>
        <strain evidence="1">cv. AL8/78</strain>
    </source>
</reference>
<dbReference type="EnsemblPlants" id="AET3Gv21240700.10">
    <property type="protein sequence ID" value="AET3Gv21240700.10"/>
    <property type="gene ID" value="AET3Gv21240700"/>
</dbReference>
<dbReference type="AlphaFoldDB" id="A0A453GW46"/>
<accession>A0A453GW46</accession>
<name>A0A453GW46_AEGTS</name>
<reference evidence="2" key="2">
    <citation type="journal article" date="2017" name="Nat. Plants">
        <title>The Aegilops tauschii genome reveals multiple impacts of transposons.</title>
        <authorList>
            <person name="Zhao G."/>
            <person name="Zou C."/>
            <person name="Li K."/>
            <person name="Wang K."/>
            <person name="Li T."/>
            <person name="Gao L."/>
            <person name="Zhang X."/>
            <person name="Wang H."/>
            <person name="Yang Z."/>
            <person name="Liu X."/>
            <person name="Jiang W."/>
            <person name="Mao L."/>
            <person name="Kong X."/>
            <person name="Jiao Y."/>
            <person name="Jia J."/>
        </authorList>
    </citation>
    <scope>NUCLEOTIDE SEQUENCE [LARGE SCALE GENOMIC DNA]</scope>
    <source>
        <strain evidence="2">cv. AL8/78</strain>
    </source>
</reference>
<dbReference type="Gramene" id="AET3Gv21240700.10">
    <property type="protein sequence ID" value="AET3Gv21240700.10"/>
    <property type="gene ID" value="AET3Gv21240700"/>
</dbReference>
<proteinExistence type="predicted"/>
<reference evidence="1" key="3">
    <citation type="journal article" date="2017" name="Nature">
        <title>Genome sequence of the progenitor of the wheat D genome Aegilops tauschii.</title>
        <authorList>
            <person name="Luo M.C."/>
            <person name="Gu Y.Q."/>
            <person name="Puiu D."/>
            <person name="Wang H."/>
            <person name="Twardziok S.O."/>
            <person name="Deal K.R."/>
            <person name="Huo N."/>
            <person name="Zhu T."/>
            <person name="Wang L."/>
            <person name="Wang Y."/>
            <person name="McGuire P.E."/>
            <person name="Liu S."/>
            <person name="Long H."/>
            <person name="Ramasamy R.K."/>
            <person name="Rodriguez J.C."/>
            <person name="Van S.L."/>
            <person name="Yuan L."/>
            <person name="Wang Z."/>
            <person name="Xia Z."/>
            <person name="Xiao L."/>
            <person name="Anderson O.D."/>
            <person name="Ouyang S."/>
            <person name="Liang Y."/>
            <person name="Zimin A.V."/>
            <person name="Pertea G."/>
            <person name="Qi P."/>
            <person name="Bennetzen J.L."/>
            <person name="Dai X."/>
            <person name="Dawson M.W."/>
            <person name="Muller H.G."/>
            <person name="Kugler K."/>
            <person name="Rivarola-Duarte L."/>
            <person name="Spannagl M."/>
            <person name="Mayer K.F.X."/>
            <person name="Lu F.H."/>
            <person name="Bevan M.W."/>
            <person name="Leroy P."/>
            <person name="Li P."/>
            <person name="You F.M."/>
            <person name="Sun Q."/>
            <person name="Liu Z."/>
            <person name="Lyons E."/>
            <person name="Wicker T."/>
            <person name="Salzberg S.L."/>
            <person name="Devos K.M."/>
            <person name="Dvorak J."/>
        </authorList>
    </citation>
    <scope>NUCLEOTIDE SEQUENCE [LARGE SCALE GENOMIC DNA]</scope>
    <source>
        <strain evidence="1">cv. AL8/78</strain>
    </source>
</reference>
<keyword evidence="2" id="KW-1185">Reference proteome</keyword>